<reference evidence="3 4" key="1">
    <citation type="submission" date="2024-06" db="EMBL/GenBank/DDBJ databases">
        <title>The Natural Products Discovery Center: Release of the First 8490 Sequenced Strains for Exploring Actinobacteria Biosynthetic Diversity.</title>
        <authorList>
            <person name="Kalkreuter E."/>
            <person name="Kautsar S.A."/>
            <person name="Yang D."/>
            <person name="Bader C.D."/>
            <person name="Teijaro C.N."/>
            <person name="Fluegel L."/>
            <person name="Davis C.M."/>
            <person name="Simpson J.R."/>
            <person name="Lauterbach L."/>
            <person name="Steele A.D."/>
            <person name="Gui C."/>
            <person name="Meng S."/>
            <person name="Li G."/>
            <person name="Viehrig K."/>
            <person name="Ye F."/>
            <person name="Su P."/>
            <person name="Kiefer A.F."/>
            <person name="Nichols A."/>
            <person name="Cepeda A.J."/>
            <person name="Yan W."/>
            <person name="Fan B."/>
            <person name="Jiang Y."/>
            <person name="Adhikari A."/>
            <person name="Zheng C.-J."/>
            <person name="Schuster L."/>
            <person name="Cowan T.M."/>
            <person name="Smanski M.J."/>
            <person name="Chevrette M.G."/>
            <person name="De Carvalho L.P.S."/>
            <person name="Shen B."/>
        </authorList>
    </citation>
    <scope>NUCLEOTIDE SEQUENCE [LARGE SCALE GENOMIC DNA]</scope>
    <source>
        <strain evidence="3 4">NPDC001615</strain>
    </source>
</reference>
<dbReference type="PANTHER" id="PTHR42776">
    <property type="entry name" value="SERINE PEPTIDASE S9 FAMILY MEMBER"/>
    <property type="match status" value="1"/>
</dbReference>
<accession>A0ABV1T2M3</accession>
<protein>
    <submittedName>
        <fullName evidence="3">Alpha/beta fold hydrolase</fullName>
    </submittedName>
</protein>
<dbReference type="SUPFAM" id="SSF53474">
    <property type="entry name" value="alpha/beta-Hydrolases"/>
    <property type="match status" value="1"/>
</dbReference>
<keyword evidence="1 3" id="KW-0378">Hydrolase</keyword>
<dbReference type="Pfam" id="PF00326">
    <property type="entry name" value="Peptidase_S9"/>
    <property type="match status" value="1"/>
</dbReference>
<proteinExistence type="predicted"/>
<feature type="domain" description="Peptidase S9 prolyl oligopeptidase catalytic" evidence="2">
    <location>
        <begin position="439"/>
        <end position="638"/>
    </location>
</feature>
<evidence type="ECO:0000313" key="4">
    <source>
        <dbReference type="Proteomes" id="UP001496720"/>
    </source>
</evidence>
<dbReference type="Proteomes" id="UP001496720">
    <property type="component" value="Unassembled WGS sequence"/>
</dbReference>
<dbReference type="PANTHER" id="PTHR42776:SF27">
    <property type="entry name" value="DIPEPTIDYL PEPTIDASE FAMILY MEMBER 6"/>
    <property type="match status" value="1"/>
</dbReference>
<gene>
    <name evidence="3" type="ORF">ABT188_26530</name>
</gene>
<dbReference type="EMBL" id="JBEOZY010000034">
    <property type="protein sequence ID" value="MER6168063.1"/>
    <property type="molecule type" value="Genomic_DNA"/>
</dbReference>
<dbReference type="SUPFAM" id="SSF69322">
    <property type="entry name" value="Tricorn protease domain 2"/>
    <property type="match status" value="1"/>
</dbReference>
<dbReference type="Gene3D" id="3.40.50.1820">
    <property type="entry name" value="alpha/beta hydrolase"/>
    <property type="match status" value="1"/>
</dbReference>
<evidence type="ECO:0000313" key="3">
    <source>
        <dbReference type="EMBL" id="MER6168063.1"/>
    </source>
</evidence>
<dbReference type="GO" id="GO:0016787">
    <property type="term" value="F:hydrolase activity"/>
    <property type="evidence" value="ECO:0007669"/>
    <property type="project" value="UniProtKB-KW"/>
</dbReference>
<organism evidence="3 4">
    <name type="scientific">Streptomyces violaceorubidus</name>
    <dbReference type="NCBI Taxonomy" id="284042"/>
    <lineage>
        <taxon>Bacteria</taxon>
        <taxon>Bacillati</taxon>
        <taxon>Actinomycetota</taxon>
        <taxon>Actinomycetes</taxon>
        <taxon>Kitasatosporales</taxon>
        <taxon>Streptomycetaceae</taxon>
        <taxon>Streptomyces</taxon>
    </lineage>
</organism>
<keyword evidence="4" id="KW-1185">Reference proteome</keyword>
<dbReference type="RefSeq" id="WP_352149460.1">
    <property type="nucleotide sequence ID" value="NZ_JBEOZY010000034.1"/>
</dbReference>
<comment type="caution">
    <text evidence="3">The sequence shown here is derived from an EMBL/GenBank/DDBJ whole genome shotgun (WGS) entry which is preliminary data.</text>
</comment>
<evidence type="ECO:0000259" key="2">
    <source>
        <dbReference type="Pfam" id="PF00326"/>
    </source>
</evidence>
<sequence length="642" mass="69349">MAQQAVRDRVVAWLERAEGPGYGRVTRIDQWDVTPDGLHVAAVGTVLSGLDARSHRVLCVITTEDGACREYDVRADLVSCGPGVVAFASQGRVGWFDLGGEVLSEGVTLPGAVEQLRVSADGRRVLAVLAADQSARYSLAERVTAEPSQREPLVFTSEPERLRQCYVVDRHSGSVRNITPAGLNVWEMCWAGPDTALAVCSAQPGESGWYDPQLTRLDIASATATCLYVPQSGRQLASPVWADGRSAVIEATCSDRGVVAGDVVLLDPEGNAVPLDTQGVDVSSLHFPAAGHLGYAGLRGLVSVIGRIDPERATVTEVRSTDQTFHGWTPQIRTDTAGRFHGFLESYKTWPRLVTVTEAKTRTVFDPAHEGTAFVRDRAGRMEEVSWTSSDGQRIEGLLVVPDGPPPYPLVVNVHGGPVSSWRNCWGVANSDRYPLAPLLASEGYAVLHPNPRGSHGRGEAFTRSVVGDMLGAPVQDLLSGVDHLVDRGVADPTRIAVTGTSYGGVVSLFLPTVDRRFAAAIAVSPVSDWGSQHYTSNIPRFDELFLRDTPHSPNSAYVHQSPLFTMERSQTPTLVTAGLLDKCTPPQQAVEAHQALLHAGVETELVLYPAQGHGVRDFPETTDYLSRILLWLHRHLAPRQG</sequence>
<dbReference type="InterPro" id="IPR001375">
    <property type="entry name" value="Peptidase_S9_cat"/>
</dbReference>
<evidence type="ECO:0000256" key="1">
    <source>
        <dbReference type="ARBA" id="ARBA00022801"/>
    </source>
</evidence>
<dbReference type="InterPro" id="IPR029058">
    <property type="entry name" value="AB_hydrolase_fold"/>
</dbReference>
<name>A0ABV1T2M3_9ACTN</name>